<evidence type="ECO:0000313" key="5">
    <source>
        <dbReference type="Proteomes" id="UP000629870"/>
    </source>
</evidence>
<evidence type="ECO:0000313" key="4">
    <source>
        <dbReference type="Proteomes" id="UP000313988"/>
    </source>
</evidence>
<dbReference type="Proteomes" id="UP000629870">
    <property type="component" value="Unassembled WGS sequence"/>
</dbReference>
<feature type="chain" id="PRO_5022943871" description="Transporter" evidence="1">
    <location>
        <begin position="39"/>
        <end position="334"/>
    </location>
</feature>
<dbReference type="EMBL" id="VDMO01000002">
    <property type="protein sequence ID" value="TNM72632.1"/>
    <property type="molecule type" value="Genomic_DNA"/>
</dbReference>
<evidence type="ECO:0000313" key="3">
    <source>
        <dbReference type="EMBL" id="TNM72632.1"/>
    </source>
</evidence>
<organism evidence="3 4">
    <name type="scientific">Deinococcus radiopugnans ATCC 19172</name>
    <dbReference type="NCBI Taxonomy" id="585398"/>
    <lineage>
        <taxon>Bacteria</taxon>
        <taxon>Thermotogati</taxon>
        <taxon>Deinococcota</taxon>
        <taxon>Deinococci</taxon>
        <taxon>Deinococcales</taxon>
        <taxon>Deinococcaceae</taxon>
        <taxon>Deinococcus</taxon>
    </lineage>
</organism>
<gene>
    <name evidence="3" type="ORF">FHR04_02030</name>
    <name evidence="2" type="ORF">HNQ04_000903</name>
</gene>
<reference evidence="2 5" key="2">
    <citation type="submission" date="2020-08" db="EMBL/GenBank/DDBJ databases">
        <title>Genomic Encyclopedia of Type Strains, Phase IV (KMG-IV): sequencing the most valuable type-strain genomes for metagenomic binning, comparative biology and taxonomic classification.</title>
        <authorList>
            <person name="Goeker M."/>
        </authorList>
    </citation>
    <scope>NUCLEOTIDE SEQUENCE [LARGE SCALE GENOMIC DNA]</scope>
    <source>
        <strain evidence="2 5">DSM 12027</strain>
    </source>
</reference>
<protein>
    <recommendedName>
        <fullName evidence="6">Transporter</fullName>
    </recommendedName>
</protein>
<feature type="signal peptide" evidence="1">
    <location>
        <begin position="1"/>
        <end position="38"/>
    </location>
</feature>
<keyword evidence="1" id="KW-0732">Signal</keyword>
<name>A0A5C4YAF3_9DEIO</name>
<dbReference type="OrthoDB" id="58634at2"/>
<keyword evidence="5" id="KW-1185">Reference proteome</keyword>
<dbReference type="Proteomes" id="UP000313988">
    <property type="component" value="Unassembled WGS sequence"/>
</dbReference>
<accession>A0A5C4YAF3</accession>
<evidence type="ECO:0008006" key="6">
    <source>
        <dbReference type="Google" id="ProtNLM"/>
    </source>
</evidence>
<dbReference type="AlphaFoldDB" id="A0A5C4YAF3"/>
<dbReference type="EMBL" id="JACHEW010000003">
    <property type="protein sequence ID" value="MBB6015674.1"/>
    <property type="molecule type" value="Genomic_DNA"/>
</dbReference>
<evidence type="ECO:0000313" key="2">
    <source>
        <dbReference type="EMBL" id="MBB6015674.1"/>
    </source>
</evidence>
<reference evidence="3 4" key="1">
    <citation type="submission" date="2019-06" db="EMBL/GenBank/DDBJ databases">
        <title>Genome sequence of Deinococcus radiopugnans ATCC 19172.</title>
        <authorList>
            <person name="Maclea K.S."/>
            <person name="Maynard C.R."/>
        </authorList>
    </citation>
    <scope>NUCLEOTIDE SEQUENCE [LARGE SCALE GENOMIC DNA]</scope>
    <source>
        <strain evidence="3 4">ATCC 19172</strain>
    </source>
</reference>
<sequence>MSFRRSISRTSAARRLRFRPKLLSACLLSLAAGSTAGAQATSSDSSLFGLKFPSGYFSRFDRVEVLASNTDGYGARFLPVPVTADLRVTLVKTPTGLDYGVGSQLGNLNVLVGVFGGVPKAEMNQSLPSGFQWNGLVQGKGALSRFAFGYTHSGNDGRFRLLNAVGLAAEAGVGAPYGYSEVSGFAPRSFGKLNTAVGLTGRLYTFPLQMDAQASFDLSLSANYSPLPGLLLEASHLERGVAGRVPIGGFGLGRVQESNFAATYRLAGPDTALRVGALRSRVARNWAGDRTTLLGDVLLRSSALPSMLGPSVGYQWGPGGQDGHWLVSLVALPK</sequence>
<proteinExistence type="predicted"/>
<comment type="caution">
    <text evidence="3">The sequence shown here is derived from an EMBL/GenBank/DDBJ whole genome shotgun (WGS) entry which is preliminary data.</text>
</comment>
<evidence type="ECO:0000256" key="1">
    <source>
        <dbReference type="SAM" id="SignalP"/>
    </source>
</evidence>
<dbReference type="RefSeq" id="WP_139400413.1">
    <property type="nucleotide sequence ID" value="NZ_JACHEW010000003.1"/>
</dbReference>